<dbReference type="PROSITE" id="PS51217">
    <property type="entry name" value="UVRD_HELICASE_CTER"/>
    <property type="match status" value="1"/>
</dbReference>
<protein>
    <recommendedName>
        <fullName evidence="13">DNA 3'-5' helicase</fullName>
        <ecNumber evidence="13">5.6.2.4</ecNumber>
    </recommendedName>
</protein>
<evidence type="ECO:0000256" key="8">
    <source>
        <dbReference type="ARBA" id="ARBA00022840"/>
    </source>
</evidence>
<feature type="domain" description="UvrD-like helicase C-terminal" evidence="17">
    <location>
        <begin position="304"/>
        <end position="583"/>
    </location>
</feature>
<dbReference type="CDD" id="cd17932">
    <property type="entry name" value="DEXQc_UvrD"/>
    <property type="match status" value="1"/>
</dbReference>
<comment type="catalytic activity">
    <reaction evidence="14">
        <text>ATP + H2O = ADP + phosphate + H(+)</text>
        <dbReference type="Rhea" id="RHEA:13065"/>
        <dbReference type="ChEBI" id="CHEBI:15377"/>
        <dbReference type="ChEBI" id="CHEBI:15378"/>
        <dbReference type="ChEBI" id="CHEBI:30616"/>
        <dbReference type="ChEBI" id="CHEBI:43474"/>
        <dbReference type="ChEBI" id="CHEBI:456216"/>
        <dbReference type="EC" id="5.6.2.4"/>
    </reaction>
</comment>
<dbReference type="GO" id="GO:0003677">
    <property type="term" value="F:DNA binding"/>
    <property type="evidence" value="ECO:0007669"/>
    <property type="project" value="UniProtKB-KW"/>
</dbReference>
<keyword evidence="10" id="KW-0234">DNA repair</keyword>
<dbReference type="Proteomes" id="UP000034090">
    <property type="component" value="Unassembled WGS sequence"/>
</dbReference>
<dbReference type="Gene3D" id="3.40.50.300">
    <property type="entry name" value="P-loop containing nucleotide triphosphate hydrolases"/>
    <property type="match status" value="2"/>
</dbReference>
<keyword evidence="3 15" id="KW-0547">Nucleotide-binding</keyword>
<evidence type="ECO:0000256" key="7">
    <source>
        <dbReference type="ARBA" id="ARBA00022839"/>
    </source>
</evidence>
<evidence type="ECO:0000256" key="9">
    <source>
        <dbReference type="ARBA" id="ARBA00023125"/>
    </source>
</evidence>
<dbReference type="PROSITE" id="PS51198">
    <property type="entry name" value="UVRD_HELICASE_ATP_BIND"/>
    <property type="match status" value="1"/>
</dbReference>
<feature type="domain" description="UvrD-like helicase ATP-binding" evidence="16">
    <location>
        <begin position="1"/>
        <end position="303"/>
    </location>
</feature>
<dbReference type="PANTHER" id="PTHR11070">
    <property type="entry name" value="UVRD / RECB / PCRA DNA HELICASE FAMILY MEMBER"/>
    <property type="match status" value="1"/>
</dbReference>
<evidence type="ECO:0000256" key="1">
    <source>
        <dbReference type="ARBA" id="ARBA00009922"/>
    </source>
</evidence>
<evidence type="ECO:0000256" key="6">
    <source>
        <dbReference type="ARBA" id="ARBA00022806"/>
    </source>
</evidence>
<dbReference type="Pfam" id="PF12705">
    <property type="entry name" value="PDDEXK_1"/>
    <property type="match status" value="1"/>
</dbReference>
<dbReference type="InterPro" id="IPR013986">
    <property type="entry name" value="DExx_box_DNA_helicase_dom_sf"/>
</dbReference>
<evidence type="ECO:0000256" key="11">
    <source>
        <dbReference type="ARBA" id="ARBA00023235"/>
    </source>
</evidence>
<evidence type="ECO:0000313" key="18">
    <source>
        <dbReference type="EMBL" id="KKS97446.1"/>
    </source>
</evidence>
<dbReference type="EMBL" id="LCFQ01000013">
    <property type="protein sequence ID" value="KKS97446.1"/>
    <property type="molecule type" value="Genomic_DNA"/>
</dbReference>
<dbReference type="Gene3D" id="3.90.320.10">
    <property type="match status" value="1"/>
</dbReference>
<dbReference type="InterPro" id="IPR014016">
    <property type="entry name" value="UvrD-like_ATP-bd"/>
</dbReference>
<evidence type="ECO:0000259" key="17">
    <source>
        <dbReference type="PROSITE" id="PS51217"/>
    </source>
</evidence>
<dbReference type="InterPro" id="IPR000212">
    <property type="entry name" value="DNA_helicase_UvrD/REP"/>
</dbReference>
<proteinExistence type="inferred from homology"/>
<dbReference type="GO" id="GO:0043138">
    <property type="term" value="F:3'-5' DNA helicase activity"/>
    <property type="evidence" value="ECO:0007669"/>
    <property type="project" value="UniProtKB-EC"/>
</dbReference>
<dbReference type="SUPFAM" id="SSF52980">
    <property type="entry name" value="Restriction endonuclease-like"/>
    <property type="match status" value="1"/>
</dbReference>
<keyword evidence="5 15" id="KW-0378">Hydrolase</keyword>
<dbReference type="InterPro" id="IPR011335">
    <property type="entry name" value="Restrct_endonuc-II-like"/>
</dbReference>
<keyword evidence="4" id="KW-0227">DNA damage</keyword>
<keyword evidence="6 15" id="KW-0347">Helicase</keyword>
<dbReference type="Pfam" id="PF13361">
    <property type="entry name" value="UvrD_C"/>
    <property type="match status" value="1"/>
</dbReference>
<dbReference type="GO" id="GO:0004527">
    <property type="term" value="F:exonuclease activity"/>
    <property type="evidence" value="ECO:0007669"/>
    <property type="project" value="UniProtKB-KW"/>
</dbReference>
<dbReference type="InterPro" id="IPR038726">
    <property type="entry name" value="PDDEXK_AddAB-type"/>
</dbReference>
<keyword evidence="11" id="KW-0413">Isomerase</keyword>
<dbReference type="Gene3D" id="1.10.10.160">
    <property type="match status" value="1"/>
</dbReference>
<comment type="catalytic activity">
    <reaction evidence="12">
        <text>Couples ATP hydrolysis with the unwinding of duplex DNA by translocating in the 3'-5' direction.</text>
        <dbReference type="EC" id="5.6.2.4"/>
    </reaction>
</comment>
<dbReference type="Gene3D" id="1.10.486.10">
    <property type="entry name" value="PCRA, domain 4"/>
    <property type="match status" value="1"/>
</dbReference>
<dbReference type="PANTHER" id="PTHR11070:SF2">
    <property type="entry name" value="ATP-DEPENDENT DNA HELICASE SRS2"/>
    <property type="match status" value="1"/>
</dbReference>
<dbReference type="SUPFAM" id="SSF52540">
    <property type="entry name" value="P-loop containing nucleoside triphosphate hydrolases"/>
    <property type="match status" value="1"/>
</dbReference>
<comment type="caution">
    <text evidence="18">The sequence shown here is derived from an EMBL/GenBank/DDBJ whole genome shotgun (WGS) entry which is preliminary data.</text>
</comment>
<dbReference type="AlphaFoldDB" id="A0A0G1FQY3"/>
<evidence type="ECO:0000313" key="19">
    <source>
        <dbReference type="Proteomes" id="UP000034090"/>
    </source>
</evidence>
<dbReference type="PATRIC" id="fig|1618578.3.peg.924"/>
<evidence type="ECO:0000256" key="10">
    <source>
        <dbReference type="ARBA" id="ARBA00023204"/>
    </source>
</evidence>
<evidence type="ECO:0000256" key="4">
    <source>
        <dbReference type="ARBA" id="ARBA00022763"/>
    </source>
</evidence>
<dbReference type="GO" id="GO:0000725">
    <property type="term" value="P:recombinational repair"/>
    <property type="evidence" value="ECO:0007669"/>
    <property type="project" value="TreeGrafter"/>
</dbReference>
<dbReference type="InterPro" id="IPR011604">
    <property type="entry name" value="PDDEXK-like_dom_sf"/>
</dbReference>
<feature type="binding site" evidence="15">
    <location>
        <begin position="22"/>
        <end position="29"/>
    </location>
    <ligand>
        <name>ATP</name>
        <dbReference type="ChEBI" id="CHEBI:30616"/>
    </ligand>
</feature>
<dbReference type="STRING" id="1618578.UV74_C0013G0568"/>
<sequence length="947" mass="109015">MKLNQEQLAAIRHKKGPLLIIAGAGTGKTTVIAERIKFLVTKGGIKPSEILALTFSEKAAREMEERVDVAMPLGFTQMWISTFHSFCDQVLKDEALHVGLDPKFNLFSQTESIQFVRDNLFEFDLDYYRPLGNPDKFVREMLTHFSRLQDEDITPADYIRWVNSKFKIQNLKLNAEGKAEFTRYMELAGAYKKYDELKIKNGCFDFGDLITKTLLLFKSRPNVLDRYQERYKHILVDEYQDVNFAQNKLALLIAEGRKNITVVGDDDQSIYRFRGAAISNITQFKKAYPKAKTVVLTKNYRSGQEILDGAYKLIQSNNPDRLEISEKIDKKLMAATKTVASIRFFHESSANGEALSVAREISKLTKRRYDYSDIAVLVRANNHADAFITAFEKNNLPHQFLGPGKLFQQEEIINIISYLKVLVDQTDSVSLFDFLSSEFCHFSVKRLQGLLGRAKREKRPFYEILRGNDDEKMKRILEMIDRHIELLPRERTSRIVFLLLKETERLEKLMDPSLSKLETEAANIAKLFSRLSEYEAVHRMARVSEVVSWIELASEFGESPAAANIDWSNENAVNILTIHSAKGLEFPVVFLVNLVAGRFPSMYRREQIPIPDELIKEKLPEGDFHLEEERRLFYVGMTRAQEKLYFTAADYYGEGKRAKKLSPFIVEALGDQPPSLEIFNKNTVFPKFVKKEKLPIKHHPLSIHIDFLSYSQIEAFKICPLHYKLSYILKIPTPKTAAQSFGTSIHETLKDFYIALKAGEKPDRRLINRLLSKNWDPEGYKNIAHNKEALKKAKYVLKNYLRGLFNPKINTLAAEQKFIFKLKDLKVGGKIDRIDKQGDTLEVIDYKTGSKLPSQREVDANLQLSIYALAINKINDFPFKKNYKKLKLSLIYLDPLTKITTSRTIDELKSAEKELFNYKKKIEESDFICSNTPICANCEYSSFCNRG</sequence>
<name>A0A0G1FQY3_9BACT</name>
<keyword evidence="8 15" id="KW-0067">ATP-binding</keyword>
<dbReference type="InterPro" id="IPR014017">
    <property type="entry name" value="DNA_helicase_UvrD-like_C"/>
</dbReference>
<evidence type="ECO:0000256" key="3">
    <source>
        <dbReference type="ARBA" id="ARBA00022741"/>
    </source>
</evidence>
<accession>A0A0G1FQY3</accession>
<reference evidence="18 19" key="1">
    <citation type="journal article" date="2015" name="Nature">
        <title>rRNA introns, odd ribosomes, and small enigmatic genomes across a large radiation of phyla.</title>
        <authorList>
            <person name="Brown C.T."/>
            <person name="Hug L.A."/>
            <person name="Thomas B.C."/>
            <person name="Sharon I."/>
            <person name="Castelle C.J."/>
            <person name="Singh A."/>
            <person name="Wilkins M.J."/>
            <person name="Williams K.H."/>
            <person name="Banfield J.F."/>
        </authorList>
    </citation>
    <scope>NUCLEOTIDE SEQUENCE [LARGE SCALE GENOMIC DNA]</scope>
</reference>
<evidence type="ECO:0000256" key="12">
    <source>
        <dbReference type="ARBA" id="ARBA00034617"/>
    </source>
</evidence>
<evidence type="ECO:0000256" key="13">
    <source>
        <dbReference type="ARBA" id="ARBA00034808"/>
    </source>
</evidence>
<keyword evidence="9" id="KW-0238">DNA-binding</keyword>
<comment type="similarity">
    <text evidence="1">Belongs to the helicase family. UvrD subfamily.</text>
</comment>
<keyword evidence="7" id="KW-0269">Exonuclease</keyword>
<evidence type="ECO:0000256" key="5">
    <source>
        <dbReference type="ARBA" id="ARBA00022801"/>
    </source>
</evidence>
<keyword evidence="2" id="KW-0540">Nuclease</keyword>
<evidence type="ECO:0000259" key="16">
    <source>
        <dbReference type="PROSITE" id="PS51198"/>
    </source>
</evidence>
<evidence type="ECO:0000256" key="15">
    <source>
        <dbReference type="PROSITE-ProRule" id="PRU00560"/>
    </source>
</evidence>
<gene>
    <name evidence="18" type="ORF">UV74_C0013G0568</name>
</gene>
<organism evidence="18 19">
    <name type="scientific">Candidatus Woesebacteria bacterium GW2011_GWB1_43_14</name>
    <dbReference type="NCBI Taxonomy" id="1618578"/>
    <lineage>
        <taxon>Bacteria</taxon>
        <taxon>Candidatus Woeseibacteriota</taxon>
    </lineage>
</organism>
<dbReference type="EC" id="5.6.2.4" evidence="13"/>
<dbReference type="Pfam" id="PF00580">
    <property type="entry name" value="UvrD-helicase"/>
    <property type="match status" value="1"/>
</dbReference>
<evidence type="ECO:0000256" key="14">
    <source>
        <dbReference type="ARBA" id="ARBA00048988"/>
    </source>
</evidence>
<dbReference type="InterPro" id="IPR027417">
    <property type="entry name" value="P-loop_NTPase"/>
</dbReference>
<dbReference type="GO" id="GO:0005524">
    <property type="term" value="F:ATP binding"/>
    <property type="evidence" value="ECO:0007669"/>
    <property type="project" value="UniProtKB-UniRule"/>
</dbReference>
<dbReference type="CDD" id="cd18807">
    <property type="entry name" value="SF1_C_UvrD"/>
    <property type="match status" value="1"/>
</dbReference>
<evidence type="ECO:0000256" key="2">
    <source>
        <dbReference type="ARBA" id="ARBA00022722"/>
    </source>
</evidence>